<protein>
    <submittedName>
        <fullName evidence="3">Uncharacterized protein</fullName>
    </submittedName>
</protein>
<comment type="caution">
    <text evidence="3">The sequence shown here is derived from an EMBL/GenBank/DDBJ whole genome shotgun (WGS) entry which is preliminary data.</text>
</comment>
<dbReference type="RefSeq" id="WP_349804225.1">
    <property type="nucleotide sequence ID" value="NZ_JBEGDP010000005.1"/>
</dbReference>
<feature type="region of interest" description="Disordered" evidence="1">
    <location>
        <begin position="290"/>
        <end position="337"/>
    </location>
</feature>
<accession>A0ABV1NWY7</accession>
<evidence type="ECO:0000256" key="1">
    <source>
        <dbReference type="SAM" id="MobiDB-lite"/>
    </source>
</evidence>
<feature type="compositionally biased region" description="Low complexity" evidence="1">
    <location>
        <begin position="192"/>
        <end position="203"/>
    </location>
</feature>
<evidence type="ECO:0000313" key="3">
    <source>
        <dbReference type="EMBL" id="MEQ7847027.1"/>
    </source>
</evidence>
<feature type="region of interest" description="Disordered" evidence="1">
    <location>
        <begin position="95"/>
        <end position="121"/>
    </location>
</feature>
<reference evidence="3 4" key="1">
    <citation type="submission" date="2024-02" db="EMBL/GenBank/DDBJ databases">
        <title>Full genome sequence of Nocardioides kribbensis.</title>
        <authorList>
            <person name="Poletto B.L."/>
            <person name="Silva G."/>
            <person name="Galante D."/>
            <person name="Campos K.R."/>
            <person name="Santos M.B.N."/>
            <person name="Sacchi C.T."/>
        </authorList>
    </citation>
    <scope>NUCLEOTIDE SEQUENCE [LARGE SCALE GENOMIC DNA]</scope>
    <source>
        <strain evidence="3 4">O4R</strain>
    </source>
</reference>
<keyword evidence="2" id="KW-0812">Transmembrane</keyword>
<feature type="transmembrane region" description="Helical" evidence="2">
    <location>
        <begin position="162"/>
        <end position="180"/>
    </location>
</feature>
<proteinExistence type="predicted"/>
<evidence type="ECO:0000256" key="2">
    <source>
        <dbReference type="SAM" id="Phobius"/>
    </source>
</evidence>
<feature type="region of interest" description="Disordered" evidence="1">
    <location>
        <begin position="187"/>
        <end position="210"/>
    </location>
</feature>
<feature type="transmembrane region" description="Helical" evidence="2">
    <location>
        <begin position="137"/>
        <end position="156"/>
    </location>
</feature>
<keyword evidence="2" id="KW-0472">Membrane</keyword>
<keyword evidence="2" id="KW-1133">Transmembrane helix</keyword>
<dbReference type="EMBL" id="JBEGDP010000005">
    <property type="protein sequence ID" value="MEQ7847027.1"/>
    <property type="molecule type" value="Genomic_DNA"/>
</dbReference>
<sequence length="337" mass="35089">MDLSAFIFLALAVAWAVYLVPKALRHHDEVTRSRSVERFSQSMRVLARREPVDRRDARLVVQPGRAPSGPVVTTKGGAAAGPAGEAVRLESTVSVSAPAPAPPTDATVDAAGAPTRTPSPVARRAAARSAARRRRNVLAVLLLALVVVGVLAATAVVSWWSLTAPGALLVAWLVACRLMVRQERGLGRARRAPGTPAGTAAETGGTGATEDAPHAAVTFVSEVVLDVALAAGPLEAPAPEPREEFELPGEVTEEISAVQADPTPDAALWDPVPVTLPTYVSKPAAARRTVRTIDLDDTGVWTSGRSEADSALAREADDQARAAKAARAEGSSRRTGS</sequence>
<gene>
    <name evidence="3" type="ORF">V6R90_07025</name>
</gene>
<feature type="compositionally biased region" description="Basic and acidic residues" evidence="1">
    <location>
        <begin position="306"/>
        <end position="337"/>
    </location>
</feature>
<name>A0ABV1NWY7_9ACTN</name>
<feature type="transmembrane region" description="Helical" evidence="2">
    <location>
        <begin position="6"/>
        <end position="24"/>
    </location>
</feature>
<evidence type="ECO:0000313" key="4">
    <source>
        <dbReference type="Proteomes" id="UP001482520"/>
    </source>
</evidence>
<dbReference type="Proteomes" id="UP001482520">
    <property type="component" value="Unassembled WGS sequence"/>
</dbReference>
<organism evidence="3 4">
    <name type="scientific">Nocardioides kribbensis</name>
    <dbReference type="NCBI Taxonomy" id="305517"/>
    <lineage>
        <taxon>Bacteria</taxon>
        <taxon>Bacillati</taxon>
        <taxon>Actinomycetota</taxon>
        <taxon>Actinomycetes</taxon>
        <taxon>Propionibacteriales</taxon>
        <taxon>Nocardioidaceae</taxon>
        <taxon>Nocardioides</taxon>
    </lineage>
</organism>
<keyword evidence="4" id="KW-1185">Reference proteome</keyword>